<evidence type="ECO:0008006" key="3">
    <source>
        <dbReference type="Google" id="ProtNLM"/>
    </source>
</evidence>
<keyword evidence="2" id="KW-1185">Reference proteome</keyword>
<gene>
    <name evidence="1" type="ORF">SAMN05192529_11298</name>
</gene>
<reference evidence="1 2" key="1">
    <citation type="submission" date="2016-10" db="EMBL/GenBank/DDBJ databases">
        <authorList>
            <person name="de Groot N.N."/>
        </authorList>
    </citation>
    <scope>NUCLEOTIDE SEQUENCE [LARGE SCALE GENOMIC DNA]</scope>
    <source>
        <strain evidence="1 2">Vu-144</strain>
    </source>
</reference>
<dbReference type="STRING" id="551991.SAMN05192529_11298"/>
<dbReference type="RefSeq" id="WP_091398395.1">
    <property type="nucleotide sequence ID" value="NZ_FNQY01000012.1"/>
</dbReference>
<protein>
    <recommendedName>
        <fullName evidence="3">Circularly permuted type 2 ATP-grasp protein</fullName>
    </recommendedName>
</protein>
<name>A0A1H3ZXL2_9BACT</name>
<proteinExistence type="predicted"/>
<organism evidence="1 2">
    <name type="scientific">Arachidicoccus rhizosphaerae</name>
    <dbReference type="NCBI Taxonomy" id="551991"/>
    <lineage>
        <taxon>Bacteria</taxon>
        <taxon>Pseudomonadati</taxon>
        <taxon>Bacteroidota</taxon>
        <taxon>Chitinophagia</taxon>
        <taxon>Chitinophagales</taxon>
        <taxon>Chitinophagaceae</taxon>
        <taxon>Arachidicoccus</taxon>
    </lineage>
</organism>
<dbReference type="OrthoDB" id="108192at2"/>
<sequence length="412" mass="46655">MLLSPRHAFNLEFNEAKYQDYLNQIKADFPGALDFRVAETPVFVATSFLQKMRQTCDYIISQVKAADFMAKTDQAIPKGRRVSGSEGRPHFLIFDFGICEDGANPGDFFPQLVEMQGFPTLFAYQLKQYKAAAAAYNLPPGFTPFIGGFDDQSVKQVLGELLLGPDNQDNKNPHTILLELFPEKQKTRIDFLYTEKYFGIPAVCLTEIKKVGNALYYQRDGKDIRIDRIYNRLIFDELDHQEEDVKAQAALLTEQLDVQWLTHPNWFYRLSKFTLPLLSDPGIPETKFLSDYETFPEDLENYVLKPLFSFAGNGVIIDVTPADIARVPKSAYGDYILQRKVHYAPAIQTPDGLAKAEIRLFYVWPDNADSPIPICNLARLTKGNMVGVSQNKNQTWVGGSFALFGTENSHKS</sequence>
<dbReference type="EMBL" id="FNQY01000012">
    <property type="protein sequence ID" value="SEA28429.1"/>
    <property type="molecule type" value="Genomic_DNA"/>
</dbReference>
<dbReference type="Proteomes" id="UP000199041">
    <property type="component" value="Unassembled WGS sequence"/>
</dbReference>
<evidence type="ECO:0000313" key="2">
    <source>
        <dbReference type="Proteomes" id="UP000199041"/>
    </source>
</evidence>
<accession>A0A1H3ZXL2</accession>
<dbReference type="AlphaFoldDB" id="A0A1H3ZXL2"/>
<evidence type="ECO:0000313" key="1">
    <source>
        <dbReference type="EMBL" id="SEA28429.1"/>
    </source>
</evidence>